<evidence type="ECO:0000256" key="1">
    <source>
        <dbReference type="SAM" id="MobiDB-lite"/>
    </source>
</evidence>
<dbReference type="RefSeq" id="XP_017034112.1">
    <property type="nucleotide sequence ID" value="XM_017178623.3"/>
</dbReference>
<proteinExistence type="predicted"/>
<accession>A0A6P4IYD0</accession>
<name>A0A6P4IYD0_DROKI</name>
<sequence length="586" mass="64157">MMGAPNNANSSIESEANEEDTCCFLIIVGKDDQVGSKMLDTNPETGRTLPARRRIPKWPPRVKPRKWKKHSVSMATMDSRETNDLHVGSDESEAALSMDKISMSITPLDEIQNAGSTPLFIQIGDRILANRPSFTVVKDASTQNEIMEYLDHSESQSECCQLETVSQVMSSHAECQTDEMGSQVDMASINNSCFEEKGVQATPNLPQPVYVPTAVPVPHIQHPSSSAEETRVEAGGAQNFSLQVQSQPLTQEIEQQQEQQPQLPNNSQAPSPLFTISLVALPQASSRSGISVAPCQQLQSAVSSNASCSSFCTSNCCLSRPPQGCQMSKTTCCSPQNLGRCLLTPYGYPYRCCSRSAFCCPVSSPQHQSSQGFPGHCNKGGMPASNQVSHHAFRPVLSKTGFAPGGNFRPGINPCQAQPMPSRSQWSHCRMKVHPYPHCNCARFVNNQQQQFPVQMGQLIQQGHISKCACSFSQQSGKEMRLEECEEEGLNQNGLNNFFSKEPQISPSSRTQPLSKDQKHQEQATDKDTSSEAPRGGGATNISSTTLFSTRCGRTCLILKPTETSNFPRLLTRRISRFTSMVIAPK</sequence>
<dbReference type="AlphaFoldDB" id="A0A6P4IYD0"/>
<dbReference type="Proteomes" id="UP001652661">
    <property type="component" value="Chromosome 3L"/>
</dbReference>
<protein>
    <submittedName>
        <fullName evidence="3">Uncharacterized protein schuy</fullName>
    </submittedName>
</protein>
<feature type="compositionally biased region" description="Polar residues" evidence="1">
    <location>
        <begin position="503"/>
        <end position="515"/>
    </location>
</feature>
<feature type="region of interest" description="Disordered" evidence="1">
    <location>
        <begin position="496"/>
        <end position="544"/>
    </location>
</feature>
<feature type="region of interest" description="Disordered" evidence="1">
    <location>
        <begin position="249"/>
        <end position="268"/>
    </location>
</feature>
<organism evidence="2 3">
    <name type="scientific">Drosophila kikkawai</name>
    <name type="common">Fruit fly</name>
    <dbReference type="NCBI Taxonomy" id="30033"/>
    <lineage>
        <taxon>Eukaryota</taxon>
        <taxon>Metazoa</taxon>
        <taxon>Ecdysozoa</taxon>
        <taxon>Arthropoda</taxon>
        <taxon>Hexapoda</taxon>
        <taxon>Insecta</taxon>
        <taxon>Pterygota</taxon>
        <taxon>Neoptera</taxon>
        <taxon>Endopterygota</taxon>
        <taxon>Diptera</taxon>
        <taxon>Brachycera</taxon>
        <taxon>Muscomorpha</taxon>
        <taxon>Ephydroidea</taxon>
        <taxon>Drosophilidae</taxon>
        <taxon>Drosophila</taxon>
        <taxon>Sophophora</taxon>
    </lineage>
</organism>
<evidence type="ECO:0000313" key="2">
    <source>
        <dbReference type="Proteomes" id="UP001652661"/>
    </source>
</evidence>
<gene>
    <name evidence="3" type="primary">schuy</name>
</gene>
<keyword evidence="2" id="KW-1185">Reference proteome</keyword>
<evidence type="ECO:0000313" key="3">
    <source>
        <dbReference type="RefSeq" id="XP_017034112.1"/>
    </source>
</evidence>
<dbReference type="OrthoDB" id="7859978at2759"/>
<feature type="compositionally biased region" description="Basic and acidic residues" evidence="1">
    <location>
        <begin position="516"/>
        <end position="530"/>
    </location>
</feature>
<reference evidence="3" key="1">
    <citation type="submission" date="2025-08" db="UniProtKB">
        <authorList>
            <consortium name="RefSeq"/>
        </authorList>
    </citation>
    <scope>IDENTIFICATION</scope>
    <source>
        <strain evidence="3">14028-0561.14</strain>
        <tissue evidence="3">Whole fly</tissue>
    </source>
</reference>